<evidence type="ECO:0000256" key="1">
    <source>
        <dbReference type="SAM" id="MobiDB-lite"/>
    </source>
</evidence>
<dbReference type="Proteomes" id="UP001610335">
    <property type="component" value="Unassembled WGS sequence"/>
</dbReference>
<reference evidence="2 3" key="1">
    <citation type="submission" date="2024-07" db="EMBL/GenBank/DDBJ databases">
        <title>Section-level genome sequencing and comparative genomics of Aspergillus sections Usti and Cavernicolus.</title>
        <authorList>
            <consortium name="Lawrence Berkeley National Laboratory"/>
            <person name="Nybo J.L."/>
            <person name="Vesth T.C."/>
            <person name="Theobald S."/>
            <person name="Frisvad J.C."/>
            <person name="Larsen T.O."/>
            <person name="Kjaerboelling I."/>
            <person name="Rothschild-Mancinelli K."/>
            <person name="Lyhne E.K."/>
            <person name="Kogle M.E."/>
            <person name="Barry K."/>
            <person name="Clum A."/>
            <person name="Na H."/>
            <person name="Ledsgaard L."/>
            <person name="Lin J."/>
            <person name="Lipzen A."/>
            <person name="Kuo A."/>
            <person name="Riley R."/>
            <person name="Mondo S."/>
            <person name="LaButti K."/>
            <person name="Haridas S."/>
            <person name="Pangalinan J."/>
            <person name="Salamov A.A."/>
            <person name="Simmons B.A."/>
            <person name="Magnuson J.K."/>
            <person name="Chen J."/>
            <person name="Drula E."/>
            <person name="Henrissat B."/>
            <person name="Wiebenga A."/>
            <person name="Lubbers R.J."/>
            <person name="Gomes A.C."/>
            <person name="Makela M.R."/>
            <person name="Stajich J."/>
            <person name="Grigoriev I.V."/>
            <person name="Mortensen U.H."/>
            <person name="De vries R.P."/>
            <person name="Baker S.E."/>
            <person name="Andersen M.R."/>
        </authorList>
    </citation>
    <scope>NUCLEOTIDE SEQUENCE [LARGE SCALE GENOMIC DNA]</scope>
    <source>
        <strain evidence="2 3">CBS 600.67</strain>
    </source>
</reference>
<sequence length="474" mass="52669">MSADPLPCPIDFSGHQDEWLDFDSLFQLPSEYLESNSTSVESISPRDLDQSFTDTDFLNWGSDPAVYSQSLFPETVGYEAPMEGFGQPALDSLQPFINPNDVLQSVPQLSQDRFIESGFDSSSFRYMVESQAALDNRYFSKKEKLRDASIALHLQRLQNAPLPDSNTHPPSNQFSSPDWSVTPLELSPRERSCPTPATSFVSDSTQKSSSPTSESEPGPASMQFVLDLNMNTATNAPRKQKPRSKAQRDNYIKARKYGVCEKHRKQHKRCNCLEKAAAAHLNVNASCAGANTIGGLRTNHERALVHTSTLRSVQSPTRSANTGLQSPLARQPIRAPNPDLSPTLLQSTVSPTGHDRVTTQNTHPLVTSNGSLRIPSLYRDKKSQNMQRTTLGHGDEHPRQVLRQSVDFQGPGSRTTLTVQRQEATTTPLAEHVKVTACKSAGRLFSFWQSSTTLLGKLFPRPFCRLLFRNLYSF</sequence>
<keyword evidence="3" id="KW-1185">Reference proteome</keyword>
<comment type="caution">
    <text evidence="2">The sequence shown here is derived from an EMBL/GenBank/DDBJ whole genome shotgun (WGS) entry which is preliminary data.</text>
</comment>
<feature type="compositionally biased region" description="Polar residues" evidence="1">
    <location>
        <begin position="358"/>
        <end position="371"/>
    </location>
</feature>
<feature type="compositionally biased region" description="Low complexity" evidence="1">
    <location>
        <begin position="202"/>
        <end position="220"/>
    </location>
</feature>
<feature type="region of interest" description="Disordered" evidence="1">
    <location>
        <begin position="308"/>
        <end position="339"/>
    </location>
</feature>
<name>A0ABR4I5D7_9EURO</name>
<evidence type="ECO:0008006" key="4">
    <source>
        <dbReference type="Google" id="ProtNLM"/>
    </source>
</evidence>
<protein>
    <recommendedName>
        <fullName evidence="4">BZIP domain-containing protein</fullName>
    </recommendedName>
</protein>
<feature type="compositionally biased region" description="Polar residues" evidence="1">
    <location>
        <begin position="308"/>
        <end position="325"/>
    </location>
</feature>
<organism evidence="2 3">
    <name type="scientific">Aspergillus cavernicola</name>
    <dbReference type="NCBI Taxonomy" id="176166"/>
    <lineage>
        <taxon>Eukaryota</taxon>
        <taxon>Fungi</taxon>
        <taxon>Dikarya</taxon>
        <taxon>Ascomycota</taxon>
        <taxon>Pezizomycotina</taxon>
        <taxon>Eurotiomycetes</taxon>
        <taxon>Eurotiomycetidae</taxon>
        <taxon>Eurotiales</taxon>
        <taxon>Aspergillaceae</taxon>
        <taxon>Aspergillus</taxon>
        <taxon>Aspergillus subgen. Nidulantes</taxon>
    </lineage>
</organism>
<accession>A0ABR4I5D7</accession>
<feature type="region of interest" description="Disordered" evidence="1">
    <location>
        <begin position="160"/>
        <end position="220"/>
    </location>
</feature>
<evidence type="ECO:0000313" key="3">
    <source>
        <dbReference type="Proteomes" id="UP001610335"/>
    </source>
</evidence>
<feature type="region of interest" description="Disordered" evidence="1">
    <location>
        <begin position="351"/>
        <end position="371"/>
    </location>
</feature>
<dbReference type="EMBL" id="JBFXLS010000060">
    <property type="protein sequence ID" value="KAL2822177.1"/>
    <property type="molecule type" value="Genomic_DNA"/>
</dbReference>
<feature type="compositionally biased region" description="Polar residues" evidence="1">
    <location>
        <begin position="164"/>
        <end position="179"/>
    </location>
</feature>
<proteinExistence type="predicted"/>
<gene>
    <name evidence="2" type="ORF">BDW59DRAFT_106957</name>
</gene>
<evidence type="ECO:0000313" key="2">
    <source>
        <dbReference type="EMBL" id="KAL2822177.1"/>
    </source>
</evidence>